<evidence type="ECO:0008006" key="3">
    <source>
        <dbReference type="Google" id="ProtNLM"/>
    </source>
</evidence>
<dbReference type="Gene3D" id="3.40.50.1000">
    <property type="entry name" value="HAD superfamily/HAD-like"/>
    <property type="match status" value="1"/>
</dbReference>
<organism evidence="1 2">
    <name type="scientific">Mycetocola reblochoni REB411</name>
    <dbReference type="NCBI Taxonomy" id="1255698"/>
    <lineage>
        <taxon>Bacteria</taxon>
        <taxon>Bacillati</taxon>
        <taxon>Actinomycetota</taxon>
        <taxon>Actinomycetes</taxon>
        <taxon>Micrococcales</taxon>
        <taxon>Microbacteriaceae</taxon>
        <taxon>Mycetocola</taxon>
    </lineage>
</organism>
<evidence type="ECO:0000313" key="1">
    <source>
        <dbReference type="EMBL" id="SJN17829.1"/>
    </source>
</evidence>
<dbReference type="AlphaFoldDB" id="A0A1R4IDJ6"/>
<name>A0A1R4IDJ6_9MICO</name>
<keyword evidence="2" id="KW-1185">Reference proteome</keyword>
<dbReference type="Proteomes" id="UP000196778">
    <property type="component" value="Unassembled WGS sequence"/>
</dbReference>
<dbReference type="OrthoDB" id="4925391at2"/>
<evidence type="ECO:0000313" key="2">
    <source>
        <dbReference type="Proteomes" id="UP000196778"/>
    </source>
</evidence>
<dbReference type="SUPFAM" id="SSF56784">
    <property type="entry name" value="HAD-like"/>
    <property type="match status" value="1"/>
</dbReference>
<sequence length="293" mass="31913">MVNDSVPPFGLLLDVDGPIASPVTRTVAISSIVTDLTALANAGIPIAFNTGRSDAFLRDVVVAPLASAGLGQDVTLYGICEKGGVWFRITAAGGSEPEIFVDEELALPAEYSADIERLVAERFDEIMFFDHTKRSMVSAEQHIGTDDEAYRTAQYDFDMIAMEKLVKLGFGVSREDDVRPAADGSVRYRVDPTIISTDIESSAVGKDTGADRFLQLLAEDGRPMPSRWYTVGDSRTDYAMAQWLHERGEEVSHVDVRPADGVPKTAYPVLTYGDSIHDDAGAQFLRERASELS</sequence>
<reference evidence="2" key="1">
    <citation type="submission" date="2017-02" db="EMBL/GenBank/DDBJ databases">
        <authorList>
            <person name="Dridi B."/>
        </authorList>
    </citation>
    <scope>NUCLEOTIDE SEQUENCE [LARGE SCALE GENOMIC DNA]</scope>
    <source>
        <strain evidence="2">EB411</strain>
    </source>
</reference>
<gene>
    <name evidence="1" type="ORF">FM119_01180</name>
</gene>
<accession>A0A1R4IDJ6</accession>
<dbReference type="InterPro" id="IPR036412">
    <property type="entry name" value="HAD-like_sf"/>
</dbReference>
<dbReference type="EMBL" id="FUKR01000006">
    <property type="protein sequence ID" value="SJN17829.1"/>
    <property type="molecule type" value="Genomic_DNA"/>
</dbReference>
<proteinExistence type="predicted"/>
<dbReference type="InterPro" id="IPR023214">
    <property type="entry name" value="HAD_sf"/>
</dbReference>
<dbReference type="Gene3D" id="3.30.1240.10">
    <property type="match status" value="1"/>
</dbReference>
<protein>
    <recommendedName>
        <fullName evidence="3">Hydroxymethylpyrimidine pyrophosphatase-like HAD family hydrolase</fullName>
    </recommendedName>
</protein>